<feature type="binding site" evidence="14">
    <location>
        <position position="396"/>
    </location>
    <ligand>
        <name>Zn(2+)</name>
        <dbReference type="ChEBI" id="CHEBI:29105"/>
        <note>catalytic</note>
    </ligand>
</feature>
<comment type="caution">
    <text evidence="14">Lacks conserved residue(s) required for the propagation of feature annotation.</text>
</comment>
<proteinExistence type="inferred from homology"/>
<evidence type="ECO:0000256" key="10">
    <source>
        <dbReference type="ARBA" id="ARBA00022989"/>
    </source>
</evidence>
<dbReference type="Proteomes" id="UP000595618">
    <property type="component" value="Chromosome"/>
</dbReference>
<dbReference type="InterPro" id="IPR003593">
    <property type="entry name" value="AAA+_ATPase"/>
</dbReference>
<feature type="binding site" evidence="14">
    <location>
        <position position="400"/>
    </location>
    <ligand>
        <name>Zn(2+)</name>
        <dbReference type="ChEBI" id="CHEBI:29105"/>
        <note>catalytic</note>
    </ligand>
</feature>
<dbReference type="InterPro" id="IPR037219">
    <property type="entry name" value="Peptidase_M41-like"/>
</dbReference>
<feature type="binding site" evidence="14">
    <location>
        <position position="474"/>
    </location>
    <ligand>
        <name>Zn(2+)</name>
        <dbReference type="ChEBI" id="CHEBI:29105"/>
        <note>catalytic</note>
    </ligand>
</feature>
<evidence type="ECO:0000313" key="17">
    <source>
        <dbReference type="EMBL" id="QQG45500.1"/>
    </source>
</evidence>
<evidence type="ECO:0000256" key="15">
    <source>
        <dbReference type="RuleBase" id="RU003651"/>
    </source>
</evidence>
<protein>
    <recommendedName>
        <fullName evidence="14">ATP-dependent zinc metalloprotease FtsH</fullName>
        <ecNumber evidence="14">3.4.24.-</ecNumber>
    </recommendedName>
</protein>
<evidence type="ECO:0000256" key="4">
    <source>
        <dbReference type="ARBA" id="ARBA00022692"/>
    </source>
</evidence>
<reference evidence="17 18" key="1">
    <citation type="submission" date="2020-07" db="EMBL/GenBank/DDBJ databases">
        <title>Huge and variable diversity of episymbiotic CPR bacteria and DPANN archaea in groundwater ecosystems.</title>
        <authorList>
            <person name="He C.Y."/>
            <person name="Keren R."/>
            <person name="Whittaker M."/>
            <person name="Farag I.F."/>
            <person name="Doudna J."/>
            <person name="Cate J.H.D."/>
            <person name="Banfield J.F."/>
        </authorList>
    </citation>
    <scope>NUCLEOTIDE SEQUENCE [LARGE SCALE GENOMIC DNA]</scope>
    <source>
        <strain evidence="17">NC_groundwater_541_Ag_S-0.1um_46_50</strain>
    </source>
</reference>
<dbReference type="EC" id="3.4.24.-" evidence="14"/>
<dbReference type="GO" id="GO:0005886">
    <property type="term" value="C:plasma membrane"/>
    <property type="evidence" value="ECO:0007669"/>
    <property type="project" value="UniProtKB-SubCell"/>
</dbReference>
<keyword evidence="10 14" id="KW-1133">Transmembrane helix</keyword>
<evidence type="ECO:0000256" key="9">
    <source>
        <dbReference type="ARBA" id="ARBA00022840"/>
    </source>
</evidence>
<dbReference type="GO" id="GO:0005524">
    <property type="term" value="F:ATP binding"/>
    <property type="evidence" value="ECO:0007669"/>
    <property type="project" value="UniProtKB-UniRule"/>
</dbReference>
<evidence type="ECO:0000256" key="5">
    <source>
        <dbReference type="ARBA" id="ARBA00022723"/>
    </source>
</evidence>
<dbReference type="FunFam" id="3.40.50.300:FF:000001">
    <property type="entry name" value="ATP-dependent zinc metalloprotease FtsH"/>
    <property type="match status" value="1"/>
</dbReference>
<comment type="similarity">
    <text evidence="15">Belongs to the AAA ATPase family.</text>
</comment>
<dbReference type="GO" id="GO:0030163">
    <property type="term" value="P:protein catabolic process"/>
    <property type="evidence" value="ECO:0007669"/>
    <property type="project" value="UniProtKB-UniRule"/>
</dbReference>
<dbReference type="Pfam" id="PF17862">
    <property type="entry name" value="AAA_lid_3"/>
    <property type="match status" value="1"/>
</dbReference>
<keyword evidence="4 14" id="KW-0812">Transmembrane</keyword>
<dbReference type="SUPFAM" id="SSF52540">
    <property type="entry name" value="P-loop containing nucleoside triphosphate hydrolases"/>
    <property type="match status" value="1"/>
</dbReference>
<feature type="domain" description="AAA+ ATPase" evidence="16">
    <location>
        <begin position="166"/>
        <end position="305"/>
    </location>
</feature>
<dbReference type="Gene3D" id="1.20.58.760">
    <property type="entry name" value="Peptidase M41"/>
    <property type="match status" value="1"/>
</dbReference>
<name>A0A7T5RJX0_9BACT</name>
<comment type="cofactor">
    <cofactor evidence="14">
        <name>Zn(2+)</name>
        <dbReference type="ChEBI" id="CHEBI:29105"/>
    </cofactor>
    <text evidence="14">Binds 1 zinc ion per subunit.</text>
</comment>
<dbReference type="GO" id="GO:0004222">
    <property type="term" value="F:metalloendopeptidase activity"/>
    <property type="evidence" value="ECO:0007669"/>
    <property type="project" value="InterPro"/>
</dbReference>
<dbReference type="InterPro" id="IPR005936">
    <property type="entry name" value="FtsH"/>
</dbReference>
<dbReference type="FunFam" id="1.10.8.60:FF:000001">
    <property type="entry name" value="ATP-dependent zinc metalloprotease FtsH"/>
    <property type="match status" value="1"/>
</dbReference>
<keyword evidence="6 14" id="KW-0547">Nucleotide-binding</keyword>
<keyword evidence="5 14" id="KW-0479">Metal-binding</keyword>
<dbReference type="GO" id="GO:0006508">
    <property type="term" value="P:proteolysis"/>
    <property type="evidence" value="ECO:0007669"/>
    <property type="project" value="UniProtKB-KW"/>
</dbReference>
<dbReference type="CDD" id="cd19501">
    <property type="entry name" value="RecA-like_FtsH"/>
    <property type="match status" value="1"/>
</dbReference>
<dbReference type="GO" id="GO:0016887">
    <property type="term" value="F:ATP hydrolysis activity"/>
    <property type="evidence" value="ECO:0007669"/>
    <property type="project" value="UniProtKB-UniRule"/>
</dbReference>
<feature type="binding site" evidence="14">
    <location>
        <begin position="174"/>
        <end position="181"/>
    </location>
    <ligand>
        <name>ATP</name>
        <dbReference type="ChEBI" id="CHEBI:30616"/>
    </ligand>
</feature>
<dbReference type="PANTHER" id="PTHR23076">
    <property type="entry name" value="METALLOPROTEASE M41 FTSH"/>
    <property type="match status" value="1"/>
</dbReference>
<dbReference type="InterPro" id="IPR027417">
    <property type="entry name" value="P-loop_NTPase"/>
</dbReference>
<evidence type="ECO:0000256" key="14">
    <source>
        <dbReference type="HAMAP-Rule" id="MF_01458"/>
    </source>
</evidence>
<dbReference type="HAMAP" id="MF_01458">
    <property type="entry name" value="FtsH"/>
    <property type="match status" value="1"/>
</dbReference>
<dbReference type="GO" id="GO:0008270">
    <property type="term" value="F:zinc ion binding"/>
    <property type="evidence" value="ECO:0007669"/>
    <property type="project" value="UniProtKB-UniRule"/>
</dbReference>
<keyword evidence="7 14" id="KW-0378">Hydrolase</keyword>
<dbReference type="InterPro" id="IPR003959">
    <property type="entry name" value="ATPase_AAA_core"/>
</dbReference>
<evidence type="ECO:0000259" key="16">
    <source>
        <dbReference type="SMART" id="SM00382"/>
    </source>
</evidence>
<dbReference type="NCBIfam" id="TIGR01241">
    <property type="entry name" value="FtsH_fam"/>
    <property type="match status" value="1"/>
</dbReference>
<gene>
    <name evidence="14 17" type="primary">ftsH</name>
    <name evidence="17" type="ORF">HYW89_00990</name>
</gene>
<comment type="subcellular location">
    <subcellularLocation>
        <location evidence="14">Cell membrane</location>
        <topology evidence="14">Multi-pass membrane protein</topology>
        <orientation evidence="14">Cytoplasmic side</orientation>
    </subcellularLocation>
    <subcellularLocation>
        <location evidence="1">Membrane</location>
    </subcellularLocation>
</comment>
<keyword evidence="3 14" id="KW-0645">Protease</keyword>
<evidence type="ECO:0000256" key="11">
    <source>
        <dbReference type="ARBA" id="ARBA00023049"/>
    </source>
</evidence>
<keyword evidence="12 14" id="KW-0472">Membrane</keyword>
<dbReference type="Gene3D" id="3.40.50.300">
    <property type="entry name" value="P-loop containing nucleotide triphosphate hydrolases"/>
    <property type="match status" value="1"/>
</dbReference>
<dbReference type="SUPFAM" id="SSF140990">
    <property type="entry name" value="FtsH protease domain-like"/>
    <property type="match status" value="1"/>
</dbReference>
<dbReference type="InterPro" id="IPR000642">
    <property type="entry name" value="Peptidase_M41"/>
</dbReference>
<accession>A0A7T5RJX0</accession>
<dbReference type="Gene3D" id="1.10.8.60">
    <property type="match status" value="1"/>
</dbReference>
<dbReference type="EMBL" id="CP066690">
    <property type="protein sequence ID" value="QQG45500.1"/>
    <property type="molecule type" value="Genomic_DNA"/>
</dbReference>
<evidence type="ECO:0000256" key="1">
    <source>
        <dbReference type="ARBA" id="ARBA00004370"/>
    </source>
</evidence>
<comment type="similarity">
    <text evidence="2 14">In the C-terminal section; belongs to the peptidase M41 family.</text>
</comment>
<evidence type="ECO:0000256" key="6">
    <source>
        <dbReference type="ARBA" id="ARBA00022741"/>
    </source>
</evidence>
<dbReference type="GO" id="GO:0004176">
    <property type="term" value="F:ATP-dependent peptidase activity"/>
    <property type="evidence" value="ECO:0007669"/>
    <property type="project" value="InterPro"/>
</dbReference>
<evidence type="ECO:0000256" key="13">
    <source>
        <dbReference type="ARBA" id="ARBA00061570"/>
    </source>
</evidence>
<keyword evidence="14" id="KW-1003">Cell membrane</keyword>
<evidence type="ECO:0000256" key="12">
    <source>
        <dbReference type="ARBA" id="ARBA00023136"/>
    </source>
</evidence>
<evidence type="ECO:0000256" key="3">
    <source>
        <dbReference type="ARBA" id="ARBA00022670"/>
    </source>
</evidence>
<sequence length="578" mass="63445">MFMAIQSFKGTTPSISYTDFLKQIETGGIVEIRIKADSPSVRAYTKDGQWESVVVPAQDKDFFPLIKSKNIRIQSEETSWLTGLLFAWILPMAALFILWQFLMRKLGQPGGGLASLGKSRAKIYIDKRPGVSFADVAGVDESKEELEEVIEFLRNPQKFQRLGAKIPKGVLLVGRPGTGKTLLAKAVAGEASVPFISIAGSDFVEMFVGLGAARVRDLFSESLKLAPCIVFIDELDAVGKARSFGIMGGHEEREQTLNQLLVEMDGFEPNSGVIVVAATNRPEILDPALLRPGRFDRKIEIPVPDLRGREAILKIHTQKVTLAQDVDLVTIARGTPLWVGADLANLVNEAVIVAVRNDRDRVSMADFEQAKDRLIMGAALKNRVISGREKEVVAHHEAGHTVVAAFLKEEGADPIHKVTIVPRGMSLGSTHQLPEADRYIASEKELKARLAVLLGGRLAEELIFSEISTGASDDLKRATDLARRMVTEFGMGSLGLRTLVSEEQPKFLPVAQSQTVEASEALWQKVDEGIDVLLKEQRERVSSILVEKKAALKRIASELLEKEEIDGARVQVLMRDSA</sequence>
<dbReference type="InterPro" id="IPR041569">
    <property type="entry name" value="AAA_lid_3"/>
</dbReference>
<comment type="similarity">
    <text evidence="13 14">In the central section; belongs to the AAA ATPase family.</text>
</comment>
<evidence type="ECO:0000256" key="7">
    <source>
        <dbReference type="ARBA" id="ARBA00022801"/>
    </source>
</evidence>
<feature type="transmembrane region" description="Helical" evidence="14">
    <location>
        <begin position="79"/>
        <end position="102"/>
    </location>
</feature>
<keyword evidence="11 14" id="KW-0482">Metalloprotease</keyword>
<evidence type="ECO:0000313" key="18">
    <source>
        <dbReference type="Proteomes" id="UP000595618"/>
    </source>
</evidence>
<evidence type="ECO:0000256" key="8">
    <source>
        <dbReference type="ARBA" id="ARBA00022833"/>
    </source>
</evidence>
<dbReference type="Pfam" id="PF00004">
    <property type="entry name" value="AAA"/>
    <property type="match status" value="1"/>
</dbReference>
<dbReference type="PANTHER" id="PTHR23076:SF97">
    <property type="entry name" value="ATP-DEPENDENT ZINC METALLOPROTEASE YME1L1"/>
    <property type="match status" value="1"/>
</dbReference>
<dbReference type="PROSITE" id="PS00674">
    <property type="entry name" value="AAA"/>
    <property type="match status" value="1"/>
</dbReference>
<dbReference type="Pfam" id="PF01434">
    <property type="entry name" value="Peptidase_M41"/>
    <property type="match status" value="1"/>
</dbReference>
<feature type="active site" evidence="14">
    <location>
        <position position="397"/>
    </location>
</feature>
<evidence type="ECO:0000256" key="2">
    <source>
        <dbReference type="ARBA" id="ARBA00010044"/>
    </source>
</evidence>
<dbReference type="Gene3D" id="3.30.720.210">
    <property type="match status" value="1"/>
</dbReference>
<dbReference type="FunFam" id="1.20.58.760:FF:000001">
    <property type="entry name" value="ATP-dependent zinc metalloprotease FtsH"/>
    <property type="match status" value="1"/>
</dbReference>
<dbReference type="SMART" id="SM00382">
    <property type="entry name" value="AAA"/>
    <property type="match status" value="1"/>
</dbReference>
<keyword evidence="9 14" id="KW-0067">ATP-binding</keyword>
<organism evidence="17 18">
    <name type="scientific">Candidatus Sungiibacteriota bacterium</name>
    <dbReference type="NCBI Taxonomy" id="2750080"/>
    <lineage>
        <taxon>Bacteria</taxon>
        <taxon>Candidatus Sungiibacteriota</taxon>
    </lineage>
</organism>
<dbReference type="AlphaFoldDB" id="A0A7T5RJX0"/>
<keyword evidence="8 14" id="KW-0862">Zinc</keyword>
<dbReference type="InterPro" id="IPR003960">
    <property type="entry name" value="ATPase_AAA_CS"/>
</dbReference>
<comment type="subunit">
    <text evidence="14">Homohexamer.</text>
</comment>
<comment type="function">
    <text evidence="14">Acts as a processive, ATP-dependent zinc metallopeptidase for both cytoplasmic and membrane proteins. Plays a role in the quality control of integral membrane proteins.</text>
</comment>